<dbReference type="InterPro" id="IPR008811">
    <property type="entry name" value="Glycosyl_hydrolases_36"/>
</dbReference>
<dbReference type="SUPFAM" id="SSF51445">
    <property type="entry name" value="(Trans)glycosidases"/>
    <property type="match status" value="1"/>
</dbReference>
<proteinExistence type="inferred from homology"/>
<comment type="cofactor">
    <cofactor evidence="2 19">
        <name>K(+)</name>
        <dbReference type="ChEBI" id="CHEBI:29103"/>
    </cofactor>
</comment>
<evidence type="ECO:0000256" key="18">
    <source>
        <dbReference type="ARBA" id="ARBA00062187"/>
    </source>
</evidence>
<keyword evidence="10 19" id="KW-0630">Potassium</keyword>
<dbReference type="FunFam" id="3.20.20.70:FF:000007">
    <property type="entry name" value="Chromosome 19 SCAF14664, whole genome shotgun sequence"/>
    <property type="match status" value="1"/>
</dbReference>
<keyword evidence="13 20" id="KW-0129">CBS domain</keyword>
<dbReference type="GO" id="GO:0000166">
    <property type="term" value="F:nucleotide binding"/>
    <property type="evidence" value="ECO:0007669"/>
    <property type="project" value="UniProtKB-UniRule"/>
</dbReference>
<evidence type="ECO:0000256" key="21">
    <source>
        <dbReference type="RuleBase" id="RU003928"/>
    </source>
</evidence>
<evidence type="ECO:0000259" key="22">
    <source>
        <dbReference type="PROSITE" id="PS51371"/>
    </source>
</evidence>
<dbReference type="InterPro" id="IPR017853">
    <property type="entry name" value="GH"/>
</dbReference>
<feature type="binding site" evidence="19">
    <location>
        <begin position="1223"/>
        <end position="1225"/>
    </location>
    <ligand>
        <name>NAD(+)</name>
        <dbReference type="ChEBI" id="CHEBI:57540"/>
    </ligand>
</feature>
<dbReference type="GO" id="GO:0046872">
    <property type="term" value="F:metal ion binding"/>
    <property type="evidence" value="ECO:0007669"/>
    <property type="project" value="UniProtKB-UniRule"/>
</dbReference>
<reference evidence="23" key="1">
    <citation type="submission" date="2021-04" db="EMBL/GenBank/DDBJ databases">
        <title>Draft genome of Fusarium avenaceum strain F156N33, isolated from an atmospheric sample in Virginia.</title>
        <authorList>
            <person name="Yang S."/>
            <person name="Vinatzer B.A."/>
            <person name="Coleman J."/>
        </authorList>
    </citation>
    <scope>NUCLEOTIDE SEQUENCE</scope>
    <source>
        <strain evidence="23">F156N33</strain>
    </source>
</reference>
<dbReference type="Pfam" id="PF00478">
    <property type="entry name" value="IMPDH"/>
    <property type="match status" value="1"/>
</dbReference>
<dbReference type="SUPFAM" id="SSF51412">
    <property type="entry name" value="Inosine monophosphate dehydrogenase (IMPDH)"/>
    <property type="match status" value="1"/>
</dbReference>
<evidence type="ECO:0000256" key="8">
    <source>
        <dbReference type="ARBA" id="ARBA00022749"/>
    </source>
</evidence>
<name>A0A9P7KWG1_9HYPO</name>
<evidence type="ECO:0000256" key="14">
    <source>
        <dbReference type="ARBA" id="ARBA00023277"/>
    </source>
</evidence>
<feature type="binding site" evidence="19">
    <location>
        <begin position="1311"/>
        <end position="1315"/>
    </location>
    <ligand>
        <name>IMP</name>
        <dbReference type="ChEBI" id="CHEBI:58053"/>
    </ligand>
</feature>
<dbReference type="PROSITE" id="PS51371">
    <property type="entry name" value="CBS"/>
    <property type="match status" value="2"/>
</dbReference>
<evidence type="ECO:0000313" key="23">
    <source>
        <dbReference type="EMBL" id="KAG5663795.1"/>
    </source>
</evidence>
<feature type="active site" description="Thioimidate intermediate" evidence="19">
    <location>
        <position position="1230"/>
    </location>
</feature>
<comment type="activity regulation">
    <text evidence="19">Mycophenolic acid (MPA) is a non-competitive inhibitor that prevents formation of the closed enzyme conformation by binding to the same site as the amobile flap. In contrast, mizoribine monophosphate (MZP) is a competitive inhibitor that induces the closed conformation. MPA is a potent inhibitor of mammalian IMPDHs but a poor inhibitor of the bacterial enzymes. MZP is a more potent inhibitor of bacterial IMPDH.</text>
</comment>
<comment type="pathway">
    <text evidence="19 21">Purine metabolism; XMP biosynthesis via de novo pathway; XMP from IMP: step 1/1.</text>
</comment>
<accession>A0A9P7KWG1</accession>
<dbReference type="GO" id="GO:0047274">
    <property type="term" value="F:galactinol-sucrose galactosyltransferase activity"/>
    <property type="evidence" value="ECO:0007669"/>
    <property type="project" value="UniProtKB-EC"/>
</dbReference>
<comment type="catalytic activity">
    <reaction evidence="1">
        <text>Hydrolysis of terminal, non-reducing alpha-D-galactose residues in alpha-D-galactosides, including galactose oligosaccharides, galactomannans and galactolipids.</text>
        <dbReference type="EC" id="3.2.1.22"/>
    </reaction>
</comment>
<evidence type="ECO:0000256" key="12">
    <source>
        <dbReference type="ARBA" id="ARBA00023027"/>
    </source>
</evidence>
<comment type="catalytic activity">
    <reaction evidence="16">
        <text>alpha-D-galactosyl-(1-&gt;3)-1D-myo-inositol + sucrose = raffinose + myo-inositol</text>
        <dbReference type="Rhea" id="RHEA:20161"/>
        <dbReference type="ChEBI" id="CHEBI:16634"/>
        <dbReference type="ChEBI" id="CHEBI:17268"/>
        <dbReference type="ChEBI" id="CHEBI:17505"/>
        <dbReference type="ChEBI" id="CHEBI:17992"/>
        <dbReference type="EC" id="2.4.1.82"/>
    </reaction>
</comment>
<evidence type="ECO:0000256" key="6">
    <source>
        <dbReference type="ARBA" id="ARBA00022490"/>
    </source>
</evidence>
<evidence type="ECO:0000256" key="1">
    <source>
        <dbReference type="ARBA" id="ARBA00001255"/>
    </source>
</evidence>
<evidence type="ECO:0000256" key="17">
    <source>
        <dbReference type="ARBA" id="ARBA00058020"/>
    </source>
</evidence>
<dbReference type="CDD" id="cd00381">
    <property type="entry name" value="IMPDH"/>
    <property type="match status" value="1"/>
</dbReference>
<dbReference type="InterPro" id="IPR001093">
    <property type="entry name" value="IMP_DH_GMPRt"/>
</dbReference>
<dbReference type="PANTHER" id="PTHR11911:SF111">
    <property type="entry name" value="INOSINE-5'-MONOPHOSPHATE DEHYDROGENASE"/>
    <property type="match status" value="1"/>
</dbReference>
<dbReference type="PROSITE" id="PS00487">
    <property type="entry name" value="IMP_DH_GMP_RED"/>
    <property type="match status" value="1"/>
</dbReference>
<feature type="domain" description="CBS" evidence="22">
    <location>
        <begin position="1016"/>
        <end position="1075"/>
    </location>
</feature>
<evidence type="ECO:0000256" key="19">
    <source>
        <dbReference type="HAMAP-Rule" id="MF_03156"/>
    </source>
</evidence>
<comment type="function">
    <text evidence="17">Catalyzes the conversion of inosine 5'-phosphate (IMP) to xanthosine 5'-phosphate (XMP), the first committed and rate-limiting step in the de novo synthesis of guanine nucleotides, and therefore plays an important role in the regulation of cell growth. Part of the gene cluster that mediates the biosynthesis of mycophenolic acid (MPA), the first isolated antibiotic natural product in the world. Does not play a role in the biosynthesis of MPA, but is involved in self resistance to MPA, since MPA acts as an inhibitor of IMP dehydrogenases.</text>
</comment>
<evidence type="ECO:0000256" key="3">
    <source>
        <dbReference type="ARBA" id="ARBA00004496"/>
    </source>
</evidence>
<evidence type="ECO:0000256" key="15">
    <source>
        <dbReference type="ARBA" id="ARBA00048028"/>
    </source>
</evidence>
<evidence type="ECO:0000256" key="5">
    <source>
        <dbReference type="ARBA" id="ARBA00007240"/>
    </source>
</evidence>
<keyword evidence="12 19" id="KW-0520">NAD</keyword>
<evidence type="ECO:0000313" key="24">
    <source>
        <dbReference type="Proteomes" id="UP000782241"/>
    </source>
</evidence>
<comment type="subunit">
    <text evidence="18">Homotetramer. Seems to be able to form heterotetramers composed from more than 1 of the 3 IMPDH gene products (IMD2-4).</text>
</comment>
<evidence type="ECO:0000256" key="9">
    <source>
        <dbReference type="ARBA" id="ARBA00022755"/>
    </source>
</evidence>
<evidence type="ECO:0000256" key="11">
    <source>
        <dbReference type="ARBA" id="ARBA00023002"/>
    </source>
</evidence>
<dbReference type="GO" id="GO:0004557">
    <property type="term" value="F:alpha-galactosidase activity"/>
    <property type="evidence" value="ECO:0007669"/>
    <property type="project" value="UniProtKB-EC"/>
</dbReference>
<feature type="binding site" description="in other chain" evidence="19">
    <location>
        <position position="1227"/>
    </location>
    <ligand>
        <name>K(+)</name>
        <dbReference type="ChEBI" id="CHEBI:29103"/>
        <note>ligand shared between two tetrameric partners</note>
    </ligand>
</feature>
<comment type="similarity">
    <text evidence="5">Belongs to the glycosyl hydrolases 36 family.</text>
</comment>
<dbReference type="CDD" id="cd04601">
    <property type="entry name" value="CBS_pair_IMPDH"/>
    <property type="match status" value="1"/>
</dbReference>
<evidence type="ECO:0000256" key="2">
    <source>
        <dbReference type="ARBA" id="ARBA00001958"/>
    </source>
</evidence>
<evidence type="ECO:0000256" key="20">
    <source>
        <dbReference type="PROSITE-ProRule" id="PRU00703"/>
    </source>
</evidence>
<dbReference type="EMBL" id="JAGPUO010000003">
    <property type="protein sequence ID" value="KAG5663795.1"/>
    <property type="molecule type" value="Genomic_DNA"/>
</dbReference>
<comment type="subcellular location">
    <subcellularLocation>
        <location evidence="3 19">Cytoplasm</location>
    </subcellularLocation>
</comment>
<dbReference type="FunFam" id="3.20.20.70:FF:000222">
    <property type="entry name" value="Raffinose synthase Sip1 protein"/>
    <property type="match status" value="1"/>
</dbReference>
<organism evidence="23 24">
    <name type="scientific">Fusarium avenaceum</name>
    <dbReference type="NCBI Taxonomy" id="40199"/>
    <lineage>
        <taxon>Eukaryota</taxon>
        <taxon>Fungi</taxon>
        <taxon>Dikarya</taxon>
        <taxon>Ascomycota</taxon>
        <taxon>Pezizomycotina</taxon>
        <taxon>Sordariomycetes</taxon>
        <taxon>Hypocreomycetidae</taxon>
        <taxon>Hypocreales</taxon>
        <taxon>Nectriaceae</taxon>
        <taxon>Fusarium</taxon>
        <taxon>Fusarium tricinctum species complex</taxon>
    </lineage>
</organism>
<dbReference type="Gene3D" id="3.20.20.70">
    <property type="entry name" value="Aldolase class I"/>
    <property type="match status" value="2"/>
</dbReference>
<keyword evidence="9 19" id="KW-0658">Purine biosynthesis</keyword>
<dbReference type="InterPro" id="IPR000644">
    <property type="entry name" value="CBS_dom"/>
</dbReference>
<comment type="catalytic activity">
    <reaction evidence="15 19 21">
        <text>IMP + NAD(+) + H2O = XMP + NADH + H(+)</text>
        <dbReference type="Rhea" id="RHEA:11708"/>
        <dbReference type="ChEBI" id="CHEBI:15377"/>
        <dbReference type="ChEBI" id="CHEBI:15378"/>
        <dbReference type="ChEBI" id="CHEBI:57464"/>
        <dbReference type="ChEBI" id="CHEBI:57540"/>
        <dbReference type="ChEBI" id="CHEBI:57945"/>
        <dbReference type="ChEBI" id="CHEBI:58053"/>
        <dbReference type="EC" id="1.1.1.205"/>
    </reaction>
</comment>
<dbReference type="SMART" id="SM00116">
    <property type="entry name" value="CBS"/>
    <property type="match status" value="2"/>
</dbReference>
<evidence type="ECO:0000256" key="13">
    <source>
        <dbReference type="ARBA" id="ARBA00023122"/>
    </source>
</evidence>
<dbReference type="SMART" id="SM01240">
    <property type="entry name" value="IMPDH"/>
    <property type="match status" value="1"/>
</dbReference>
<keyword evidence="7 19" id="KW-0479">Metal-binding</keyword>
<dbReference type="InterPro" id="IPR015875">
    <property type="entry name" value="IMP_DH/GMP_Rdtase_CS"/>
</dbReference>
<dbReference type="NCBIfam" id="TIGR01302">
    <property type="entry name" value="IMP_dehydrog"/>
    <property type="match status" value="1"/>
</dbReference>
<evidence type="ECO:0000256" key="10">
    <source>
        <dbReference type="ARBA" id="ARBA00022958"/>
    </source>
</evidence>
<evidence type="ECO:0000256" key="16">
    <source>
        <dbReference type="ARBA" id="ARBA00049426"/>
    </source>
</evidence>
<dbReference type="GO" id="GO:0006183">
    <property type="term" value="P:GTP biosynthetic process"/>
    <property type="evidence" value="ECO:0007669"/>
    <property type="project" value="TreeGrafter"/>
</dbReference>
<dbReference type="EC" id="1.1.1.205" evidence="19 21"/>
<dbReference type="Pfam" id="PF00571">
    <property type="entry name" value="CBS"/>
    <property type="match status" value="2"/>
</dbReference>
<sequence>MPSDDYNFGDVFQAIYIAKQKPAPRPVTEDTKVFLQSFPPLGKVSSVQGKDVILTAVLEIPKSRTNEPWEVSLWHSVDGTDWKDLKFVPVKEGSAPQTLQTLDDSMSRFYFASSLSFDASVHFTLKFRHSPDADWRWIRDEQGLNDGLVVNASTGVSSSNLSDLIPDLSSHGWTIRSHLSQSPGTALWSLESVIPPANGDDSTYKDTTIGTPWGSFSRWFSLVRLWSPWLAPRHGKSHFSLDKDGVLCSFLSPQGKSLVFLAVSGVSQVLPVFRSESDGKLHVHARNDGLSDEKAVILVSEGDSFDNAVASVIYHARDLVARTKQASEEWSQELSALTNDFKPEWLEYWFDGLGFCTWNALGQRLTDQKIFDALDKLSEHSIKVSSLIIDDNWQSIDYRGPSQFQYGWNDFEAEPKAFPKGLKATVSHIRENHPYIQHIAVWHALLGYWGGIAPDGKLAKTYKTIEVTREDADRRNLPLGGKMTVIAQEDVNRFYNDFYKFLSDAGVDAVKTDAQFMIDTWVEASPRRDLINTYLDAWTISTLRHFSAKAISCMSQFPQALFYSQMPTNRPTILVRNSDDFFPEIPASHPWHVWTNAHNAIFMKHLNVLPDWDMFQTVHEYSGFHAAARCVSGGPIYITDVPGEHDMDLIGQMTGLTPRGKTVIFRPSSLGKAVDPYIGYDDDLLLKVGSYHGASHTGNPILAIFNISSRPLTELVSLSAFPGTIPDLQYVVRAHTTGNVSLPTKVDGPGSLLTMSLPVRGYEILSAFPLTRLSSKKHEDVLVSNLGLLGKMAGAAAIFMNDINQRENGRVLIDTRIKAFGILGIYVSALPNMTIEGDFLITVQEKVIPLHTVAISKIDNHVLEIDTGKAWKELDLESRWSNDVEVKIHFISPIMSGSVLDFTTALEVLKEYKMKDGLDIHELMDTTKHGGLTYNDFLLLPGYIGFAASEVSLDAPITKRITLKTPFISSPMDTVTEHEMAIHMALQGGLGVIHHNCSPEAQADMVRKVKRYENGFILDPVVIDRNTTVGEAKALKEKWGFGGFPVTADGKLGSKLLGIVTNRDLQFEEDLDQPVANVMVTDLVTAPEHVTLLEANKSLSKSKKGKLPIVDKDFNIVSMISRSDLTKNQHFPNASKLPDSKQLLCAAAIGTRPEDKLRLKKLVDAGLDIVILDSSQGNSMYQIEMIKWVKSEFPGVDVIGGNVVTREQAASLIAAGVDGLRIGMGSGSACITQEVMAVGRPQAAAVYSVSRFAARFGVPCIADGGIQNVGHIVKGLALGASTIMMGGLLAGTTESPGTSFVSREGKLVKAYRGMGSIDAMQDKKAGNGSKDSQKSNAGTARYFSEGDSVLVAQGVSGAVAHRGSISKFVPYLAAGLKHSLQDSGMTSLQGMHESAEVGDLRFELRTASAQLEGNVNMESYEKKLYA</sequence>
<dbReference type="InterPro" id="IPR046342">
    <property type="entry name" value="CBS_dom_sf"/>
</dbReference>
<comment type="caution">
    <text evidence="23">The sequence shown here is derived from an EMBL/GenBank/DDBJ whole genome shotgun (WGS) entry which is preliminary data.</text>
</comment>
<keyword evidence="8 19" id="KW-0332">GMP biosynthesis</keyword>
<comment type="caution">
    <text evidence="19">Lacks conserved residue(s) required for the propagation of feature annotation.</text>
</comment>
<feature type="binding site" evidence="19">
    <location>
        <position position="1228"/>
    </location>
    <ligand>
        <name>IMP</name>
        <dbReference type="ChEBI" id="CHEBI:58053"/>
    </ligand>
</feature>
<keyword evidence="24" id="KW-1185">Reference proteome</keyword>
<dbReference type="GO" id="GO:0003938">
    <property type="term" value="F:IMP dehydrogenase activity"/>
    <property type="evidence" value="ECO:0007669"/>
    <property type="project" value="UniProtKB-UniRule"/>
</dbReference>
<dbReference type="InterPro" id="IPR005990">
    <property type="entry name" value="IMP_DH"/>
</dbReference>
<dbReference type="GO" id="GO:0006177">
    <property type="term" value="P:GMP biosynthetic process"/>
    <property type="evidence" value="ECO:0007669"/>
    <property type="project" value="UniProtKB-UniRule"/>
</dbReference>
<feature type="active site" description="Proton acceptor" evidence="19">
    <location>
        <position position="1341"/>
    </location>
</feature>
<feature type="binding site" description="in other chain" evidence="19">
    <location>
        <position position="1225"/>
    </location>
    <ligand>
        <name>K(+)</name>
        <dbReference type="ChEBI" id="CHEBI:29103"/>
        <note>ligand shared between two tetrameric partners</note>
    </ligand>
</feature>
<feature type="domain" description="CBS" evidence="22">
    <location>
        <begin position="1079"/>
        <end position="1135"/>
    </location>
</feature>
<feature type="binding site" description="in other chain" evidence="19">
    <location>
        <position position="1230"/>
    </location>
    <ligand>
        <name>K(+)</name>
        <dbReference type="ChEBI" id="CHEBI:29103"/>
        <note>ligand shared between two tetrameric partners</note>
    </ligand>
</feature>
<feature type="binding site" evidence="19">
    <location>
        <position position="1408"/>
    </location>
    <ligand>
        <name>K(+)</name>
        <dbReference type="ChEBI" id="CHEBI:29103"/>
        <note>ligand shared between two tetrameric partners</note>
    </ligand>
</feature>
<evidence type="ECO:0000256" key="4">
    <source>
        <dbReference type="ARBA" id="ARBA00005502"/>
    </source>
</evidence>
<dbReference type="Proteomes" id="UP000782241">
    <property type="component" value="Unassembled WGS sequence"/>
</dbReference>
<dbReference type="HAMAP" id="MF_01964">
    <property type="entry name" value="IMPDH"/>
    <property type="match status" value="1"/>
</dbReference>
<dbReference type="PANTHER" id="PTHR11911">
    <property type="entry name" value="INOSINE-5-MONOPHOSPHATE DEHYDROGENASE RELATED"/>
    <property type="match status" value="1"/>
</dbReference>
<comment type="similarity">
    <text evidence="4 19">Belongs to the IMPDH/GMPR family.</text>
</comment>
<keyword evidence="11 19" id="KW-0560">Oxidoreductase</keyword>
<feature type="binding site" evidence="19">
    <location>
        <begin position="1263"/>
        <end position="1265"/>
    </location>
    <ligand>
        <name>IMP</name>
        <dbReference type="ChEBI" id="CHEBI:58053"/>
    </ligand>
</feature>
<dbReference type="Pfam" id="PF05691">
    <property type="entry name" value="Raffinose_syn"/>
    <property type="match status" value="1"/>
</dbReference>
<feature type="binding site" evidence="19">
    <location>
        <position position="1353"/>
    </location>
    <ligand>
        <name>IMP</name>
        <dbReference type="ChEBI" id="CHEBI:58053"/>
    </ligand>
</feature>
<protein>
    <recommendedName>
        <fullName evidence="19 21">Inosine-5'-monophosphate dehydrogenase</fullName>
        <shortName evidence="19">IMP dehydrogenase</shortName>
        <shortName evidence="19">IMPD</shortName>
        <shortName evidence="19">IMPDH</shortName>
        <ecNumber evidence="19 21">1.1.1.205</ecNumber>
    </recommendedName>
</protein>
<dbReference type="SUPFAM" id="SSF54631">
    <property type="entry name" value="CBS-domain pair"/>
    <property type="match status" value="1"/>
</dbReference>
<keyword evidence="6 19" id="KW-0963">Cytoplasm</keyword>
<dbReference type="InterPro" id="IPR013785">
    <property type="entry name" value="Aldolase_TIM"/>
</dbReference>
<evidence type="ECO:0000256" key="7">
    <source>
        <dbReference type="ARBA" id="ARBA00022723"/>
    </source>
</evidence>
<keyword evidence="14" id="KW-0119">Carbohydrate metabolism</keyword>
<dbReference type="GO" id="GO:0005737">
    <property type="term" value="C:cytoplasm"/>
    <property type="evidence" value="ECO:0007669"/>
    <property type="project" value="UniProtKB-SubCell"/>
</dbReference>
<feature type="binding site" evidence="19">
    <location>
        <begin position="1286"/>
        <end position="1287"/>
    </location>
    <ligand>
        <name>IMP</name>
        <dbReference type="ChEBI" id="CHEBI:58053"/>
    </ligand>
</feature>
<gene>
    <name evidence="23" type="ORF">KAF25_006380</name>
</gene>
<feature type="binding site" evidence="19">
    <location>
        <begin position="1173"/>
        <end position="1175"/>
    </location>
    <ligand>
        <name>NAD(+)</name>
        <dbReference type="ChEBI" id="CHEBI:57540"/>
    </ligand>
</feature>